<protein>
    <submittedName>
        <fullName evidence="2">Uncharacterized protein</fullName>
    </submittedName>
</protein>
<organism evidence="2 3">
    <name type="scientific">Datura stramonium</name>
    <name type="common">Jimsonweed</name>
    <name type="synonym">Common thornapple</name>
    <dbReference type="NCBI Taxonomy" id="4076"/>
    <lineage>
        <taxon>Eukaryota</taxon>
        <taxon>Viridiplantae</taxon>
        <taxon>Streptophyta</taxon>
        <taxon>Embryophyta</taxon>
        <taxon>Tracheophyta</taxon>
        <taxon>Spermatophyta</taxon>
        <taxon>Magnoliopsida</taxon>
        <taxon>eudicotyledons</taxon>
        <taxon>Gunneridae</taxon>
        <taxon>Pentapetalae</taxon>
        <taxon>asterids</taxon>
        <taxon>lamiids</taxon>
        <taxon>Solanales</taxon>
        <taxon>Solanaceae</taxon>
        <taxon>Solanoideae</taxon>
        <taxon>Datureae</taxon>
        <taxon>Datura</taxon>
    </lineage>
</organism>
<feature type="region of interest" description="Disordered" evidence="1">
    <location>
        <begin position="133"/>
        <end position="186"/>
    </location>
</feature>
<proteinExistence type="predicted"/>
<sequence length="186" mass="21170">MCWIRGLRIVICGRIPNADAYQTSPYSLIGNALVSRAADHETQPRFKMWMPNSNVSISLTASAMEIWVVSHNMRSTDSRVQINVRDTVSLEIRDQARQAVTNLCHNVGVPKITRIDEYHIFDALLPEEEDFEDKRTEIDEEPFEEMHLTKGKDEEREVEDVSTTTSIPTVMTQSEEADQTQADQSA</sequence>
<dbReference type="EMBL" id="JACEIK010000527">
    <property type="protein sequence ID" value="MCD7458575.1"/>
    <property type="molecule type" value="Genomic_DNA"/>
</dbReference>
<reference evidence="2 3" key="1">
    <citation type="journal article" date="2021" name="BMC Genomics">
        <title>Datura genome reveals duplications of psychoactive alkaloid biosynthetic genes and high mutation rate following tissue culture.</title>
        <authorList>
            <person name="Rajewski A."/>
            <person name="Carter-House D."/>
            <person name="Stajich J."/>
            <person name="Litt A."/>
        </authorList>
    </citation>
    <scope>NUCLEOTIDE SEQUENCE [LARGE SCALE GENOMIC DNA]</scope>
    <source>
        <strain evidence="2">AR-01</strain>
    </source>
</reference>
<evidence type="ECO:0000313" key="2">
    <source>
        <dbReference type="EMBL" id="MCD7458575.1"/>
    </source>
</evidence>
<evidence type="ECO:0000256" key="1">
    <source>
        <dbReference type="SAM" id="MobiDB-lite"/>
    </source>
</evidence>
<dbReference type="Proteomes" id="UP000823775">
    <property type="component" value="Unassembled WGS sequence"/>
</dbReference>
<gene>
    <name evidence="2" type="ORF">HAX54_038589</name>
</gene>
<accession>A0ABS8SIB6</accession>
<feature type="compositionally biased region" description="Basic and acidic residues" evidence="1">
    <location>
        <begin position="144"/>
        <end position="155"/>
    </location>
</feature>
<evidence type="ECO:0000313" key="3">
    <source>
        <dbReference type="Proteomes" id="UP000823775"/>
    </source>
</evidence>
<name>A0ABS8SIB6_DATST</name>
<feature type="compositionally biased region" description="Polar residues" evidence="1">
    <location>
        <begin position="161"/>
        <end position="186"/>
    </location>
</feature>
<comment type="caution">
    <text evidence="2">The sequence shown here is derived from an EMBL/GenBank/DDBJ whole genome shotgun (WGS) entry which is preliminary data.</text>
</comment>
<keyword evidence="3" id="KW-1185">Reference proteome</keyword>